<dbReference type="AlphaFoldDB" id="A0A915J520"/>
<sequence>MMLNNRQQWIYVTPDRPQTSCGEVMTTSATEPTRSAADHCQRKICLLKVSVPVVRVNPIYLPSGTDILPRAKPWDKVGENRLNRIIVESEESEESFHIDSTIVDGTKSDFVVMVSNTTGSGCHQDATVATGCCWAITASIWAPVIIVDGSLATTAGGCMLRLACSTVRRKASTAGDDGSPSNRILSMGCSPSAAKWAGGPGVPSISWYDATTRTLPVVFGITDGFKVTGITYYGLGSNSPKAPEKIRVTDWSEGLKAQAPAC</sequence>
<reference evidence="2" key="1">
    <citation type="submission" date="2022-11" db="UniProtKB">
        <authorList>
            <consortium name="WormBaseParasite"/>
        </authorList>
    </citation>
    <scope>IDENTIFICATION</scope>
</reference>
<keyword evidence="1" id="KW-1185">Reference proteome</keyword>
<accession>A0A915J520</accession>
<proteinExistence type="predicted"/>
<organism evidence="1 2">
    <name type="scientific">Romanomermis culicivorax</name>
    <name type="common">Nematode worm</name>
    <dbReference type="NCBI Taxonomy" id="13658"/>
    <lineage>
        <taxon>Eukaryota</taxon>
        <taxon>Metazoa</taxon>
        <taxon>Ecdysozoa</taxon>
        <taxon>Nematoda</taxon>
        <taxon>Enoplea</taxon>
        <taxon>Dorylaimia</taxon>
        <taxon>Mermithida</taxon>
        <taxon>Mermithoidea</taxon>
        <taxon>Mermithidae</taxon>
        <taxon>Romanomermis</taxon>
    </lineage>
</organism>
<dbReference type="Proteomes" id="UP000887565">
    <property type="component" value="Unplaced"/>
</dbReference>
<dbReference type="WBParaSite" id="nRc.2.0.1.t21562-RA">
    <property type="protein sequence ID" value="nRc.2.0.1.t21562-RA"/>
    <property type="gene ID" value="nRc.2.0.1.g21562"/>
</dbReference>
<evidence type="ECO:0000313" key="2">
    <source>
        <dbReference type="WBParaSite" id="nRc.2.0.1.t21562-RA"/>
    </source>
</evidence>
<name>A0A915J520_ROMCU</name>
<evidence type="ECO:0000313" key="1">
    <source>
        <dbReference type="Proteomes" id="UP000887565"/>
    </source>
</evidence>
<protein>
    <submittedName>
        <fullName evidence="2">Uncharacterized protein</fullName>
    </submittedName>
</protein>